<feature type="transmembrane region" description="Helical" evidence="6">
    <location>
        <begin position="174"/>
        <end position="193"/>
    </location>
</feature>
<gene>
    <name evidence="7" type="ORF">ABVK25_008586</name>
</gene>
<name>A0ABR4AZT7_9LECA</name>
<evidence type="ECO:0000256" key="4">
    <source>
        <dbReference type="ARBA" id="ARBA00022989"/>
    </source>
</evidence>
<organism evidence="7 8">
    <name type="scientific">Lepraria finkii</name>
    <dbReference type="NCBI Taxonomy" id="1340010"/>
    <lineage>
        <taxon>Eukaryota</taxon>
        <taxon>Fungi</taxon>
        <taxon>Dikarya</taxon>
        <taxon>Ascomycota</taxon>
        <taxon>Pezizomycotina</taxon>
        <taxon>Lecanoromycetes</taxon>
        <taxon>OSLEUM clade</taxon>
        <taxon>Lecanoromycetidae</taxon>
        <taxon>Lecanorales</taxon>
        <taxon>Lecanorineae</taxon>
        <taxon>Stereocaulaceae</taxon>
        <taxon>Lepraria</taxon>
    </lineage>
</organism>
<protein>
    <recommendedName>
        <fullName evidence="9">Amino acid transporter</fullName>
    </recommendedName>
</protein>
<keyword evidence="5 6" id="KW-0472">Membrane</keyword>
<comment type="subcellular location">
    <subcellularLocation>
        <location evidence="1">Membrane</location>
        <topology evidence="1">Multi-pass membrane protein</topology>
    </subcellularLocation>
</comment>
<feature type="transmembrane region" description="Helical" evidence="6">
    <location>
        <begin position="507"/>
        <end position="526"/>
    </location>
</feature>
<evidence type="ECO:0008006" key="9">
    <source>
        <dbReference type="Google" id="ProtNLM"/>
    </source>
</evidence>
<feature type="transmembrane region" description="Helical" evidence="6">
    <location>
        <begin position="249"/>
        <end position="269"/>
    </location>
</feature>
<evidence type="ECO:0000256" key="6">
    <source>
        <dbReference type="SAM" id="Phobius"/>
    </source>
</evidence>
<reference evidence="7 8" key="1">
    <citation type="submission" date="2024-09" db="EMBL/GenBank/DDBJ databases">
        <title>Rethinking Asexuality: The Enigmatic Case of Functional Sexual Genes in Lepraria (Stereocaulaceae).</title>
        <authorList>
            <person name="Doellman M."/>
            <person name="Sun Y."/>
            <person name="Barcenas-Pena A."/>
            <person name="Lumbsch H.T."/>
            <person name="Grewe F."/>
        </authorList>
    </citation>
    <scope>NUCLEOTIDE SEQUENCE [LARGE SCALE GENOMIC DNA]</scope>
    <source>
        <strain evidence="7 8">Grewe 0041</strain>
    </source>
</reference>
<dbReference type="PANTHER" id="PTHR45649:SF1">
    <property type="entry name" value="TRANSPORTER, PUTATIVE (EUROFUNG)-RELATED"/>
    <property type="match status" value="1"/>
</dbReference>
<comment type="caution">
    <text evidence="7">The sequence shown here is derived from an EMBL/GenBank/DDBJ whole genome shotgun (WGS) entry which is preliminary data.</text>
</comment>
<accession>A0ABR4AZT7</accession>
<evidence type="ECO:0000313" key="7">
    <source>
        <dbReference type="EMBL" id="KAL2051157.1"/>
    </source>
</evidence>
<proteinExistence type="predicted"/>
<evidence type="ECO:0000256" key="3">
    <source>
        <dbReference type="ARBA" id="ARBA00022692"/>
    </source>
</evidence>
<dbReference type="EMBL" id="JBHFEH010000038">
    <property type="protein sequence ID" value="KAL2051157.1"/>
    <property type="molecule type" value="Genomic_DNA"/>
</dbReference>
<sequence length="554" mass="60093">MNRNYELDTIEDNGIQKSPYHSEMEPVTKEERDAQVLARLGKKSVLERRFGFISILGFTCTILITWEGSLILFTTGLTNGGSAGLIYGYLLVWIGTIAVFTTMAELASMAPTAGGQYHWVSMLAPSSIRNFMSYIMGWLVICGWQAILAGGGYLSGTMIETLIQLNHADYVPHLWHGTLLFWATVVVAVFINTVTSSVLPKIESFILIIHVVGFFAVLIPVVYLAPNKASAHDVFTQFSNGGAWPTQGLSFFIGLVGNVFAMFGCDSAVHMAEEIKNAEVVVPWSMLTTTVLNGALGFGIVVAVLFVTTDITAALSSPTGLLGYPFMQIFYDATGSKAGASGMIAIIIIMDTAGTIAFLATASRLVWAFARDRGLPGWRFVSRLQSKTAIPILAVITTSSIACLIGLINIGSATAFNDVISLGVSSLYASYVITESFLLWRRCTGAIRMPTDFSNDTIEANQLVWGPFHLPGIFGIIVNAFAVVFGTIIFFFSFWPVATPVQAVHMNFSVLMTGSVVLFAIFYYVVWARKTYKGPIVEVTPYTMNNPSAVGSAK</sequence>
<feature type="transmembrane region" description="Helical" evidence="6">
    <location>
        <begin position="473"/>
        <end position="495"/>
    </location>
</feature>
<dbReference type="Gene3D" id="1.20.1740.10">
    <property type="entry name" value="Amino acid/polyamine transporter I"/>
    <property type="match status" value="1"/>
</dbReference>
<keyword evidence="8" id="KW-1185">Reference proteome</keyword>
<keyword evidence="2" id="KW-0813">Transport</keyword>
<feature type="transmembrane region" description="Helical" evidence="6">
    <location>
        <begin position="281"/>
        <end position="307"/>
    </location>
</feature>
<feature type="transmembrane region" description="Helical" evidence="6">
    <location>
        <begin position="420"/>
        <end position="440"/>
    </location>
</feature>
<feature type="transmembrane region" description="Helical" evidence="6">
    <location>
        <begin position="343"/>
        <end position="367"/>
    </location>
</feature>
<feature type="transmembrane region" description="Helical" evidence="6">
    <location>
        <begin position="86"/>
        <end position="110"/>
    </location>
</feature>
<feature type="transmembrane region" description="Helical" evidence="6">
    <location>
        <begin position="205"/>
        <end position="225"/>
    </location>
</feature>
<dbReference type="PIRSF" id="PIRSF006060">
    <property type="entry name" value="AA_transporter"/>
    <property type="match status" value="1"/>
</dbReference>
<evidence type="ECO:0000256" key="5">
    <source>
        <dbReference type="ARBA" id="ARBA00023136"/>
    </source>
</evidence>
<feature type="transmembrane region" description="Helical" evidence="6">
    <location>
        <begin position="50"/>
        <end position="74"/>
    </location>
</feature>
<evidence type="ECO:0000313" key="8">
    <source>
        <dbReference type="Proteomes" id="UP001590951"/>
    </source>
</evidence>
<dbReference type="Pfam" id="PF13520">
    <property type="entry name" value="AA_permease_2"/>
    <property type="match status" value="1"/>
</dbReference>
<keyword evidence="3 6" id="KW-0812">Transmembrane</keyword>
<dbReference type="InterPro" id="IPR002293">
    <property type="entry name" value="AA/rel_permease1"/>
</dbReference>
<feature type="transmembrane region" description="Helical" evidence="6">
    <location>
        <begin position="131"/>
        <end position="154"/>
    </location>
</feature>
<evidence type="ECO:0000256" key="1">
    <source>
        <dbReference type="ARBA" id="ARBA00004141"/>
    </source>
</evidence>
<dbReference type="Proteomes" id="UP001590951">
    <property type="component" value="Unassembled WGS sequence"/>
</dbReference>
<feature type="transmembrane region" description="Helical" evidence="6">
    <location>
        <begin position="388"/>
        <end position="408"/>
    </location>
</feature>
<dbReference type="PANTHER" id="PTHR45649">
    <property type="entry name" value="AMINO-ACID PERMEASE BAT1"/>
    <property type="match status" value="1"/>
</dbReference>
<keyword evidence="4 6" id="KW-1133">Transmembrane helix</keyword>
<evidence type="ECO:0000256" key="2">
    <source>
        <dbReference type="ARBA" id="ARBA00022448"/>
    </source>
</evidence>